<evidence type="ECO:0000259" key="3">
    <source>
        <dbReference type="SMART" id="SM00245"/>
    </source>
</evidence>
<dbReference type="SMART" id="SM00245">
    <property type="entry name" value="TSPc"/>
    <property type="match status" value="1"/>
</dbReference>
<dbReference type="InterPro" id="IPR029045">
    <property type="entry name" value="ClpP/crotonase-like_dom_sf"/>
</dbReference>
<dbReference type="InterPro" id="IPR005151">
    <property type="entry name" value="Tail-specific_protease"/>
</dbReference>
<dbReference type="EMBL" id="SMFN01000047">
    <property type="protein sequence ID" value="TDD99049.1"/>
    <property type="molecule type" value="Genomic_DNA"/>
</dbReference>
<dbReference type="SUPFAM" id="SSF52096">
    <property type="entry name" value="ClpP/crotonase"/>
    <property type="match status" value="1"/>
</dbReference>
<reference evidence="4 5" key="1">
    <citation type="submission" date="2019-03" db="EMBL/GenBank/DDBJ databases">
        <title>Flavobacterium LB-D12 sp. nov., isolated from arctic soil.</title>
        <authorList>
            <person name="Chaudhary D.K."/>
        </authorList>
    </citation>
    <scope>NUCLEOTIDE SEQUENCE [LARGE SCALE GENOMIC DNA]</scope>
    <source>
        <strain evidence="4 5">LB-D12</strain>
    </source>
</reference>
<protein>
    <recommendedName>
        <fullName evidence="3">Tail specific protease domain-containing protein</fullName>
    </recommendedName>
</protein>
<feature type="signal peptide" evidence="2">
    <location>
        <begin position="1"/>
        <end position="22"/>
    </location>
</feature>
<dbReference type="PANTHER" id="PTHR11261">
    <property type="entry name" value="INTERPHOTORECEPTOR RETINOID-BINDING PROTEIN"/>
    <property type="match status" value="1"/>
</dbReference>
<dbReference type="InterPro" id="IPR028204">
    <property type="entry name" value="Tricorn_C1"/>
</dbReference>
<name>A0A4R5CIV1_9FLAO</name>
<dbReference type="RefSeq" id="WP_132067628.1">
    <property type="nucleotide sequence ID" value="NZ_SMFN01000047.1"/>
</dbReference>
<feature type="domain" description="Tail specific protease" evidence="3">
    <location>
        <begin position="248"/>
        <end position="433"/>
    </location>
</feature>
<dbReference type="GO" id="GO:0008236">
    <property type="term" value="F:serine-type peptidase activity"/>
    <property type="evidence" value="ECO:0007669"/>
    <property type="project" value="InterPro"/>
</dbReference>
<dbReference type="AlphaFoldDB" id="A0A4R5CIV1"/>
<dbReference type="CDD" id="cd07563">
    <property type="entry name" value="Peptidase_S41_IRBP"/>
    <property type="match status" value="1"/>
</dbReference>
<keyword evidence="5" id="KW-1185">Reference proteome</keyword>
<feature type="chain" id="PRO_5020447823" description="Tail specific protease domain-containing protein" evidence="2">
    <location>
        <begin position="23"/>
        <end position="465"/>
    </location>
</feature>
<dbReference type="Gene3D" id="3.30.750.44">
    <property type="match status" value="1"/>
</dbReference>
<sequence length="465" mass="53478">MNNKIKTLLYFLFLGIINNVNAQVTTTDSFNGIWKMRGYGKIIQINDSVVNNFDVTAISRTLNSQIKKESIEGELGKIELLNKNVLTLKEGQMNYFLDRIDEFPTAEVNSEKQKDPNYIFDVFWNTMNENYPFFKERKIDWPEIQTKYGDKNIKNERQLGRILKKIVQQLNDEHTTIITKRTSDALPYHGSNKFTSNLEDKILNHYVKTPKRYGKSINGNGLLNYGITENNVGYIQINNMMFFSDKYNIPSTSAGFDYLFAYLAAAANNKNHVEEEKKEVNTLMQNIIDELQNTNAIIIDLRFNMGGFDFVSLEMLKYFTNTKTKLFSKKAKFLNSFTEPQNFSINPADKTYNKRVFLLTSHQTASAAEIFTLGSMKMKNIKRVGSNTQGVFSDVLAKKLPNGWTLNISNEVYQNETGICYENVGIPPDITINYPKNPIFFIAKLKTRIKSGDKAIEMVYKLIEK</sequence>
<organism evidence="4 5">
    <name type="scientific">Flavobacterium sandaracinum</name>
    <dbReference type="NCBI Taxonomy" id="2541733"/>
    <lineage>
        <taxon>Bacteria</taxon>
        <taxon>Pseudomonadati</taxon>
        <taxon>Bacteroidota</taxon>
        <taxon>Flavobacteriia</taxon>
        <taxon>Flavobacteriales</taxon>
        <taxon>Flavobacteriaceae</taxon>
        <taxon>Flavobacterium</taxon>
    </lineage>
</organism>
<gene>
    <name evidence="4" type="ORF">E0F91_17460</name>
</gene>
<evidence type="ECO:0000313" key="4">
    <source>
        <dbReference type="EMBL" id="TDD99049.1"/>
    </source>
</evidence>
<dbReference type="Pfam" id="PF14684">
    <property type="entry name" value="Tricorn_C1"/>
    <property type="match status" value="1"/>
</dbReference>
<evidence type="ECO:0000256" key="2">
    <source>
        <dbReference type="SAM" id="SignalP"/>
    </source>
</evidence>
<dbReference type="Pfam" id="PF03572">
    <property type="entry name" value="Peptidase_S41"/>
    <property type="match status" value="1"/>
</dbReference>
<feature type="coiled-coil region" evidence="1">
    <location>
        <begin position="263"/>
        <end position="293"/>
    </location>
</feature>
<dbReference type="OrthoDB" id="6397760at2"/>
<keyword evidence="1" id="KW-0175">Coiled coil</keyword>
<keyword evidence="2" id="KW-0732">Signal</keyword>
<proteinExistence type="predicted"/>
<dbReference type="Proteomes" id="UP000294644">
    <property type="component" value="Unassembled WGS sequence"/>
</dbReference>
<comment type="caution">
    <text evidence="4">The sequence shown here is derived from an EMBL/GenBank/DDBJ whole genome shotgun (WGS) entry which is preliminary data.</text>
</comment>
<dbReference type="Gene3D" id="3.90.226.10">
    <property type="entry name" value="2-enoyl-CoA Hydratase, Chain A, domain 1"/>
    <property type="match status" value="1"/>
</dbReference>
<accession>A0A4R5CIV1</accession>
<evidence type="ECO:0000256" key="1">
    <source>
        <dbReference type="SAM" id="Coils"/>
    </source>
</evidence>
<dbReference type="PANTHER" id="PTHR11261:SF3">
    <property type="entry name" value="RETINOL-BINDING PROTEIN 3"/>
    <property type="match status" value="1"/>
</dbReference>
<dbReference type="GO" id="GO:0006508">
    <property type="term" value="P:proteolysis"/>
    <property type="evidence" value="ECO:0007669"/>
    <property type="project" value="InterPro"/>
</dbReference>
<evidence type="ECO:0000313" key="5">
    <source>
        <dbReference type="Proteomes" id="UP000294644"/>
    </source>
</evidence>